<keyword evidence="2" id="KW-1185">Reference proteome</keyword>
<dbReference type="AlphaFoldDB" id="A0A3M7RNF7"/>
<proteinExistence type="predicted"/>
<accession>A0A3M7RNF7</accession>
<protein>
    <submittedName>
        <fullName evidence="1">Uncharacterized protein</fullName>
    </submittedName>
</protein>
<organism evidence="1 2">
    <name type="scientific">Brachionus plicatilis</name>
    <name type="common">Marine rotifer</name>
    <name type="synonym">Brachionus muelleri</name>
    <dbReference type="NCBI Taxonomy" id="10195"/>
    <lineage>
        <taxon>Eukaryota</taxon>
        <taxon>Metazoa</taxon>
        <taxon>Spiralia</taxon>
        <taxon>Gnathifera</taxon>
        <taxon>Rotifera</taxon>
        <taxon>Eurotatoria</taxon>
        <taxon>Monogononta</taxon>
        <taxon>Pseudotrocha</taxon>
        <taxon>Ploima</taxon>
        <taxon>Brachionidae</taxon>
        <taxon>Brachionus</taxon>
    </lineage>
</organism>
<name>A0A3M7RNF7_BRAPC</name>
<comment type="caution">
    <text evidence="1">The sequence shown here is derived from an EMBL/GenBank/DDBJ whole genome shotgun (WGS) entry which is preliminary data.</text>
</comment>
<dbReference type="EMBL" id="REGN01003035">
    <property type="protein sequence ID" value="RNA24877.1"/>
    <property type="molecule type" value="Genomic_DNA"/>
</dbReference>
<gene>
    <name evidence="1" type="ORF">BpHYR1_023489</name>
</gene>
<evidence type="ECO:0000313" key="1">
    <source>
        <dbReference type="EMBL" id="RNA24877.1"/>
    </source>
</evidence>
<reference evidence="1 2" key="1">
    <citation type="journal article" date="2018" name="Sci. Rep.">
        <title>Genomic signatures of local adaptation to the degree of environmental predictability in rotifers.</title>
        <authorList>
            <person name="Franch-Gras L."/>
            <person name="Hahn C."/>
            <person name="Garcia-Roger E.M."/>
            <person name="Carmona M.J."/>
            <person name="Serra M."/>
            <person name="Gomez A."/>
        </authorList>
    </citation>
    <scope>NUCLEOTIDE SEQUENCE [LARGE SCALE GENOMIC DNA]</scope>
    <source>
        <strain evidence="1">HYR1</strain>
    </source>
</reference>
<dbReference type="Proteomes" id="UP000276133">
    <property type="component" value="Unassembled WGS sequence"/>
</dbReference>
<evidence type="ECO:0000313" key="2">
    <source>
        <dbReference type="Proteomes" id="UP000276133"/>
    </source>
</evidence>
<sequence>MNIQESEEFKIFTKLSQIGLIDVQKFCTNKNCKSFGKAFSHDLRNRNKSKIDKSNDRMLTWRCKTCTTYSLIYSDSFFGLFRKPIKLVLAIIKCWSAQLTVAKVKAVKEMGKVSLFGQIT</sequence>
<dbReference type="OrthoDB" id="10420387at2759"/>